<feature type="signal peptide" evidence="3">
    <location>
        <begin position="1"/>
        <end position="37"/>
    </location>
</feature>
<gene>
    <name evidence="5" type="ordered locus">AM1_2136</name>
</gene>
<keyword evidence="3" id="KW-0732">Signal</keyword>
<dbReference type="PANTHER" id="PTHR30404">
    <property type="entry name" value="N-ACETYLMURAMOYL-L-ALANINE AMIDASE"/>
    <property type="match status" value="1"/>
</dbReference>
<dbReference type="GO" id="GO:0008745">
    <property type="term" value="F:N-acetylmuramoyl-L-alanine amidase activity"/>
    <property type="evidence" value="ECO:0007669"/>
    <property type="project" value="InterPro"/>
</dbReference>
<dbReference type="eggNOG" id="COG0860">
    <property type="taxonomic scope" value="Bacteria"/>
</dbReference>
<feature type="region of interest" description="Disordered" evidence="2">
    <location>
        <begin position="433"/>
        <end position="457"/>
    </location>
</feature>
<accession>B0BZU0</accession>
<evidence type="ECO:0000313" key="5">
    <source>
        <dbReference type="EMBL" id="ABW27150.1"/>
    </source>
</evidence>
<dbReference type="CDD" id="cd02696">
    <property type="entry name" value="MurNAc-LAA"/>
    <property type="match status" value="1"/>
</dbReference>
<evidence type="ECO:0000259" key="4">
    <source>
        <dbReference type="SMART" id="SM00646"/>
    </source>
</evidence>
<dbReference type="AlphaFoldDB" id="B0BZU0"/>
<feature type="region of interest" description="Disordered" evidence="2">
    <location>
        <begin position="298"/>
        <end position="327"/>
    </location>
</feature>
<dbReference type="Pfam" id="PF01520">
    <property type="entry name" value="Amidase_3"/>
    <property type="match status" value="1"/>
</dbReference>
<keyword evidence="6" id="KW-1185">Reference proteome</keyword>
<dbReference type="GO" id="GO:0009253">
    <property type="term" value="P:peptidoglycan catabolic process"/>
    <property type="evidence" value="ECO:0007669"/>
    <property type="project" value="InterPro"/>
</dbReference>
<dbReference type="OrthoDB" id="9806267at2"/>
<feature type="region of interest" description="Disordered" evidence="2">
    <location>
        <begin position="123"/>
        <end position="193"/>
    </location>
</feature>
<keyword evidence="1" id="KW-0378">Hydrolase</keyword>
<dbReference type="InterPro" id="IPR021731">
    <property type="entry name" value="AMIN_dom"/>
</dbReference>
<protein>
    <submittedName>
        <fullName evidence="5">N-acetylmuramoyl-L-alanine amidase, putative</fullName>
    </submittedName>
</protein>
<dbReference type="GO" id="GO:0030288">
    <property type="term" value="C:outer membrane-bounded periplasmic space"/>
    <property type="evidence" value="ECO:0007669"/>
    <property type="project" value="TreeGrafter"/>
</dbReference>
<proteinExistence type="predicted"/>
<dbReference type="Gene3D" id="2.60.40.3500">
    <property type="match status" value="1"/>
</dbReference>
<evidence type="ECO:0000256" key="1">
    <source>
        <dbReference type="ARBA" id="ARBA00022801"/>
    </source>
</evidence>
<reference evidence="5 6" key="1">
    <citation type="journal article" date="2008" name="Proc. Natl. Acad. Sci. U.S.A.">
        <title>Niche adaptation and genome expansion in the chlorophyll d-producing cyanobacterium Acaryochloris marina.</title>
        <authorList>
            <person name="Swingley W.D."/>
            <person name="Chen M."/>
            <person name="Cheung P.C."/>
            <person name="Conrad A.L."/>
            <person name="Dejesa L.C."/>
            <person name="Hao J."/>
            <person name="Honchak B.M."/>
            <person name="Karbach L.E."/>
            <person name="Kurdoglu A."/>
            <person name="Lahiri S."/>
            <person name="Mastrian S.D."/>
            <person name="Miyashita H."/>
            <person name="Page L."/>
            <person name="Ramakrishna P."/>
            <person name="Satoh S."/>
            <person name="Sattley W.M."/>
            <person name="Shimada Y."/>
            <person name="Taylor H.L."/>
            <person name="Tomo T."/>
            <person name="Tsuchiya T."/>
            <person name="Wang Z.T."/>
            <person name="Raymond J."/>
            <person name="Mimuro M."/>
            <person name="Blankenship R.E."/>
            <person name="Touchman J.W."/>
        </authorList>
    </citation>
    <scope>NUCLEOTIDE SEQUENCE [LARGE SCALE GENOMIC DNA]</scope>
    <source>
        <strain evidence="6">MBIC 11017</strain>
    </source>
</reference>
<feature type="chain" id="PRO_5002746605" evidence="3">
    <location>
        <begin position="38"/>
        <end position="642"/>
    </location>
</feature>
<evidence type="ECO:0000256" key="3">
    <source>
        <dbReference type="SAM" id="SignalP"/>
    </source>
</evidence>
<dbReference type="Proteomes" id="UP000000268">
    <property type="component" value="Chromosome"/>
</dbReference>
<dbReference type="PANTHER" id="PTHR30404:SF0">
    <property type="entry name" value="N-ACETYLMURAMOYL-L-ALANINE AMIDASE AMIC"/>
    <property type="match status" value="1"/>
</dbReference>
<dbReference type="InterPro" id="IPR050695">
    <property type="entry name" value="N-acetylmuramoyl_amidase_3"/>
</dbReference>
<feature type="domain" description="MurNAc-LAA" evidence="4">
    <location>
        <begin position="522"/>
        <end position="634"/>
    </location>
</feature>
<dbReference type="PROSITE" id="PS51257">
    <property type="entry name" value="PROKAR_LIPOPROTEIN"/>
    <property type="match status" value="1"/>
</dbReference>
<evidence type="ECO:0000256" key="2">
    <source>
        <dbReference type="SAM" id="MobiDB-lite"/>
    </source>
</evidence>
<dbReference type="SMART" id="SM00646">
    <property type="entry name" value="Ami_3"/>
    <property type="match status" value="1"/>
</dbReference>
<organism evidence="5 6">
    <name type="scientific">Acaryochloris marina (strain MBIC 11017)</name>
    <dbReference type="NCBI Taxonomy" id="329726"/>
    <lineage>
        <taxon>Bacteria</taxon>
        <taxon>Bacillati</taxon>
        <taxon>Cyanobacteriota</taxon>
        <taxon>Cyanophyceae</taxon>
        <taxon>Acaryochloridales</taxon>
        <taxon>Acaryochloridaceae</taxon>
        <taxon>Acaryochloris</taxon>
    </lineage>
</organism>
<dbReference type="EMBL" id="CP000828">
    <property type="protein sequence ID" value="ABW27150.1"/>
    <property type="molecule type" value="Genomic_DNA"/>
</dbReference>
<evidence type="ECO:0000313" key="6">
    <source>
        <dbReference type="Proteomes" id="UP000000268"/>
    </source>
</evidence>
<name>B0BZU0_ACAM1</name>
<feature type="compositionally biased region" description="Polar residues" evidence="2">
    <location>
        <begin position="130"/>
        <end position="150"/>
    </location>
</feature>
<sequence length="642" mass="70450">MRHHLQTVHRQRGTTHSLRWLLPSLCGLFLSCLPAEAAQLQSWRFDQNQNRLEFTTDEEIRPRVQLIPNPTRLVVDLPGIVLGQRTLKQRLGSQFRSVRLGQVNAQTARIVVELDPAYTLDPQEVKVEGNSPTNWSINLPTPQRWQSSGETTNNTPTASAPAPLPPSQVVQPAPTPSPKIVSTKPSSPPLQIAQSSSGISDILVTVDGLFLPTKKSKPKVKVKRSRNKKEITFKISGTTIAPQLAKTFTPGYHGIKAMTLKSVSDSEAELLLKVDKDSPDWMASVSRFSGIVLLPKGGPSANRSARRPGTTVSLVSPNRSTAPTASTSQINTIRRIDLGGRQLLVKADQPISYTTRWSGRAYQITINSAKLADDLRKPRLGSGSPLSDISVTESDRNTVIITAKPSTNVRVTGVQRLSNQSIALNLLRPGQRPITRIPSNPFPSSTKSPPPVTGRPVRGRKVIVIDPGHGGPDPGAIGIGGLRETNVVLDISLEVSRILQRQGVVVYLTRTREVDVDLPPRVRLAERVRATAFVSIHANAISMSRPDVNGLETYHAPGARLGARLARTVHNTILRRLRMPDRRVRPARFYVIRKTSMPAILVETGFLTGAQDIVRLRNPAWRKQMAQAIAQGILNYLNGRYN</sequence>
<dbReference type="InterPro" id="IPR002508">
    <property type="entry name" value="MurNAc-LAA_cat"/>
</dbReference>
<dbReference type="KEGG" id="amr:AM1_2136"/>
<dbReference type="STRING" id="329726.AM1_2136"/>
<dbReference type="SUPFAM" id="SSF53187">
    <property type="entry name" value="Zn-dependent exopeptidases"/>
    <property type="match status" value="1"/>
</dbReference>
<dbReference type="Pfam" id="PF11741">
    <property type="entry name" value="AMIN"/>
    <property type="match status" value="1"/>
</dbReference>
<feature type="compositionally biased region" description="Low complexity" evidence="2">
    <location>
        <begin position="151"/>
        <end position="172"/>
    </location>
</feature>
<dbReference type="HOGENOM" id="CLU_456943_0_0_3"/>
<dbReference type="RefSeq" id="WP_012162631.1">
    <property type="nucleotide sequence ID" value="NC_009925.1"/>
</dbReference>
<feature type="compositionally biased region" description="Polar residues" evidence="2">
    <location>
        <begin position="310"/>
        <end position="327"/>
    </location>
</feature>
<dbReference type="Gene3D" id="3.40.630.40">
    <property type="entry name" value="Zn-dependent exopeptidases"/>
    <property type="match status" value="1"/>
</dbReference>